<accession>A0AAD9PRA6</accession>
<evidence type="ECO:0000313" key="1">
    <source>
        <dbReference type="EMBL" id="KAK2547554.1"/>
    </source>
</evidence>
<proteinExistence type="predicted"/>
<sequence>MKKETTELDKLIIKLLKLKIAKTEEIIPKRDQQALERLQLSLPRLASAVDELKYKIEEGKIGKGESEEEIALWVEVTRQEEFMTR</sequence>
<dbReference type="EMBL" id="JARQWQ010000178">
    <property type="protein sequence ID" value="KAK2547554.1"/>
    <property type="molecule type" value="Genomic_DNA"/>
</dbReference>
<organism evidence="1 2">
    <name type="scientific">Acropora cervicornis</name>
    <name type="common">Staghorn coral</name>
    <dbReference type="NCBI Taxonomy" id="6130"/>
    <lineage>
        <taxon>Eukaryota</taxon>
        <taxon>Metazoa</taxon>
        <taxon>Cnidaria</taxon>
        <taxon>Anthozoa</taxon>
        <taxon>Hexacorallia</taxon>
        <taxon>Scleractinia</taxon>
        <taxon>Astrocoeniina</taxon>
        <taxon>Acroporidae</taxon>
        <taxon>Acropora</taxon>
    </lineage>
</organism>
<dbReference type="Proteomes" id="UP001249851">
    <property type="component" value="Unassembled WGS sequence"/>
</dbReference>
<protein>
    <submittedName>
        <fullName evidence="1">Uncharacterized protein</fullName>
    </submittedName>
</protein>
<reference evidence="1" key="1">
    <citation type="journal article" date="2023" name="G3 (Bethesda)">
        <title>Whole genome assembly and annotation of the endangered Caribbean coral Acropora cervicornis.</title>
        <authorList>
            <person name="Selwyn J.D."/>
            <person name="Vollmer S.V."/>
        </authorList>
    </citation>
    <scope>NUCLEOTIDE SEQUENCE</scope>
    <source>
        <strain evidence="1">K2</strain>
    </source>
</reference>
<dbReference type="AlphaFoldDB" id="A0AAD9PRA6"/>
<gene>
    <name evidence="1" type="ORF">P5673_032422</name>
</gene>
<comment type="caution">
    <text evidence="1">The sequence shown here is derived from an EMBL/GenBank/DDBJ whole genome shotgun (WGS) entry which is preliminary data.</text>
</comment>
<name>A0AAD9PRA6_ACRCE</name>
<reference evidence="1" key="2">
    <citation type="journal article" date="2023" name="Science">
        <title>Genomic signatures of disease resistance in endangered staghorn corals.</title>
        <authorList>
            <person name="Vollmer S.V."/>
            <person name="Selwyn J.D."/>
            <person name="Despard B.A."/>
            <person name="Roesel C.L."/>
        </authorList>
    </citation>
    <scope>NUCLEOTIDE SEQUENCE</scope>
    <source>
        <strain evidence="1">K2</strain>
    </source>
</reference>
<keyword evidence="2" id="KW-1185">Reference proteome</keyword>
<evidence type="ECO:0000313" key="2">
    <source>
        <dbReference type="Proteomes" id="UP001249851"/>
    </source>
</evidence>